<dbReference type="PANTHER" id="PTHR32268">
    <property type="entry name" value="HOMOSERINE O-ACETYLTRANSFERASE"/>
    <property type="match status" value="1"/>
</dbReference>
<dbReference type="Pfam" id="PF00561">
    <property type="entry name" value="Abhydrolase_1"/>
    <property type="match status" value="1"/>
</dbReference>
<dbReference type="HAMAP" id="MF_00296">
    <property type="entry name" value="MetX_acyltransf"/>
    <property type="match status" value="1"/>
</dbReference>
<comment type="subcellular location">
    <subcellularLocation>
        <location evidence="2">Cytoplasm</location>
    </subcellularLocation>
</comment>
<sequence>MILLLFIGHNSDGTINAKYPIFDSINLESGLSLNNITISYQTWGELSPSKDNVILICHHLTGNQYAADTSGETPIEGWWRDVIGPGKVIDTTRYFVICSSVLGGCVGSTGPMSFSHEKKADYRLDFPAITIRDMVVAQEKLLRSLGVSNILAVVGPSLGGMQAIEWGVMFPEFTRQVISLGAPFVQTPWSIAWNEMARLAIMGDPAWQNGNYIEQPKNGLSLSRYPFVLSCTHPDKCNNSLNKSVDNISAKLQFDQFPAQKYLKYHCDKFDYDANSLIYLINAVNGHDITRRRESICEKINNSQVQFTLIGISNDMIYFPKRFEKRSGLLS</sequence>
<reference evidence="4 5" key="1">
    <citation type="submission" date="2016-08" db="EMBL/GenBank/DDBJ databases">
        <title>Draft genome sequence of Candidatus Piscirickettsia litoralis, from seawater.</title>
        <authorList>
            <person name="Wan X."/>
            <person name="Lee A.J."/>
            <person name="Hou S."/>
            <person name="Donachie S.P."/>
        </authorList>
    </citation>
    <scope>NUCLEOTIDE SEQUENCE [LARGE SCALE GENOMIC DNA]</scope>
    <source>
        <strain evidence="4 5">Y2</strain>
    </source>
</reference>
<dbReference type="InterPro" id="IPR000073">
    <property type="entry name" value="AB_hydrolase_1"/>
</dbReference>
<dbReference type="InterPro" id="IPR029058">
    <property type="entry name" value="AB_hydrolase_fold"/>
</dbReference>
<name>A0ABX3A351_9GAMM</name>
<dbReference type="InterPro" id="IPR008220">
    <property type="entry name" value="HAT_MetX-like"/>
</dbReference>
<organism evidence="4 5">
    <name type="scientific">Piscirickettsia litoralis</name>
    <dbReference type="NCBI Taxonomy" id="1891921"/>
    <lineage>
        <taxon>Bacteria</taxon>
        <taxon>Pseudomonadati</taxon>
        <taxon>Pseudomonadota</taxon>
        <taxon>Gammaproteobacteria</taxon>
        <taxon>Thiotrichales</taxon>
        <taxon>Piscirickettsiaceae</taxon>
        <taxon>Piscirickettsia</taxon>
    </lineage>
</organism>
<dbReference type="EC" id="2.3.1.-" evidence="2"/>
<comment type="caution">
    <text evidence="2">Lacks conserved residue(s) required for the propagation of feature annotation.</text>
</comment>
<keyword evidence="2" id="KW-0028">Amino-acid biosynthesis</keyword>
<dbReference type="NCBIfam" id="TIGR01392">
    <property type="entry name" value="homoserO_Ac_trn"/>
    <property type="match status" value="1"/>
</dbReference>
<comment type="similarity">
    <text evidence="2">Belongs to the AB hydrolase superfamily. MetX family.</text>
</comment>
<dbReference type="Gene3D" id="1.10.1740.110">
    <property type="match status" value="1"/>
</dbReference>
<keyword evidence="2" id="KW-0012">Acyltransferase</keyword>
<accession>A0ABX3A351</accession>
<dbReference type="RefSeq" id="WP_069313090.1">
    <property type="nucleotide sequence ID" value="NZ_MDTU01000001.1"/>
</dbReference>
<proteinExistence type="inferred from homology"/>
<keyword evidence="5" id="KW-1185">Reference proteome</keyword>
<gene>
    <name evidence="4" type="ORF">BGC07_10625</name>
</gene>
<comment type="subunit">
    <text evidence="2">Homodimer.</text>
</comment>
<dbReference type="SUPFAM" id="SSF53474">
    <property type="entry name" value="alpha/beta-Hydrolases"/>
    <property type="match status" value="1"/>
</dbReference>
<evidence type="ECO:0000259" key="3">
    <source>
        <dbReference type="Pfam" id="PF00561"/>
    </source>
</evidence>
<evidence type="ECO:0000313" key="5">
    <source>
        <dbReference type="Proteomes" id="UP000094329"/>
    </source>
</evidence>
<dbReference type="Gene3D" id="3.40.50.1820">
    <property type="entry name" value="alpha/beta hydrolase"/>
    <property type="match status" value="1"/>
</dbReference>
<dbReference type="EMBL" id="MDTU01000001">
    <property type="protein sequence ID" value="ODN43292.1"/>
    <property type="molecule type" value="Genomic_DNA"/>
</dbReference>
<dbReference type="PANTHER" id="PTHR32268:SF11">
    <property type="entry name" value="HOMOSERINE O-ACETYLTRANSFERASE"/>
    <property type="match status" value="1"/>
</dbReference>
<protein>
    <recommendedName>
        <fullName evidence="2">Probable acyltransferase</fullName>
        <ecNumber evidence="2">2.3.1.-</ecNumber>
    </recommendedName>
</protein>
<evidence type="ECO:0000256" key="2">
    <source>
        <dbReference type="HAMAP-Rule" id="MF_00296"/>
    </source>
</evidence>
<evidence type="ECO:0000313" key="4">
    <source>
        <dbReference type="EMBL" id="ODN43292.1"/>
    </source>
</evidence>
<comment type="caution">
    <text evidence="4">The sequence shown here is derived from an EMBL/GenBank/DDBJ whole genome shotgun (WGS) entry which is preliminary data.</text>
</comment>
<keyword evidence="2" id="KW-0963">Cytoplasm</keyword>
<keyword evidence="1 2" id="KW-0808">Transferase</keyword>
<dbReference type="Proteomes" id="UP000094329">
    <property type="component" value="Unassembled WGS sequence"/>
</dbReference>
<evidence type="ECO:0000256" key="1">
    <source>
        <dbReference type="ARBA" id="ARBA00022679"/>
    </source>
</evidence>
<dbReference type="PIRSF" id="PIRSF000443">
    <property type="entry name" value="Homoser_Ac_trans"/>
    <property type="match status" value="1"/>
</dbReference>
<feature type="domain" description="AB hydrolase-1" evidence="3">
    <location>
        <begin position="53"/>
        <end position="259"/>
    </location>
</feature>